<keyword evidence="6" id="KW-0906">Nuclear pore complex</keyword>
<dbReference type="Proteomes" id="UP000224634">
    <property type="component" value="Unassembled WGS sequence"/>
</dbReference>
<evidence type="ECO:0000256" key="3">
    <source>
        <dbReference type="ARBA" id="ARBA00022816"/>
    </source>
</evidence>
<organism evidence="13 14">
    <name type="scientific">Polytolypa hystricis (strain UAMH7299)</name>
    <dbReference type="NCBI Taxonomy" id="1447883"/>
    <lineage>
        <taxon>Eukaryota</taxon>
        <taxon>Fungi</taxon>
        <taxon>Dikarya</taxon>
        <taxon>Ascomycota</taxon>
        <taxon>Pezizomycotina</taxon>
        <taxon>Eurotiomycetes</taxon>
        <taxon>Eurotiomycetidae</taxon>
        <taxon>Onygenales</taxon>
        <taxon>Onygenales incertae sedis</taxon>
        <taxon>Polytolypa</taxon>
    </lineage>
</organism>
<evidence type="ECO:0000256" key="1">
    <source>
        <dbReference type="ARBA" id="ARBA00004567"/>
    </source>
</evidence>
<gene>
    <name evidence="13" type="ORF">AJ80_06290</name>
</gene>
<dbReference type="PANTHER" id="PTHR31431">
    <property type="entry name" value="NUCLEOPORIN NUP188 HOMOLOG"/>
    <property type="match status" value="1"/>
</dbReference>
<evidence type="ECO:0000259" key="12">
    <source>
        <dbReference type="Pfam" id="PF21093"/>
    </source>
</evidence>
<dbReference type="InterPro" id="IPR041634">
    <property type="entry name" value="Nup188_C"/>
</dbReference>
<comment type="subcellular location">
    <subcellularLocation>
        <location evidence="1">Nucleus</location>
        <location evidence="1">Nuclear pore complex</location>
    </subcellularLocation>
</comment>
<keyword evidence="7" id="KW-0539">Nucleus</keyword>
<dbReference type="Gene3D" id="1.25.10.70">
    <property type="match status" value="1"/>
</dbReference>
<dbReference type="Pfam" id="PF18378">
    <property type="entry name" value="Nup188_C"/>
    <property type="match status" value="1"/>
</dbReference>
<dbReference type="PANTHER" id="PTHR31431:SF1">
    <property type="entry name" value="NUCLEOPORIN NUP188"/>
    <property type="match status" value="1"/>
</dbReference>
<dbReference type="Pfam" id="PF10487">
    <property type="entry name" value="Nup188_N"/>
    <property type="match status" value="1"/>
</dbReference>
<dbReference type="InterPro" id="IPR018864">
    <property type="entry name" value="Nucleoporin_Nup188_N"/>
</dbReference>
<protein>
    <recommendedName>
        <fullName evidence="9">Nucleoporin NUP188</fullName>
    </recommendedName>
</protein>
<evidence type="ECO:0000313" key="13">
    <source>
        <dbReference type="EMBL" id="PGH13540.1"/>
    </source>
</evidence>
<evidence type="ECO:0000256" key="8">
    <source>
        <dbReference type="ARBA" id="ARBA00038387"/>
    </source>
</evidence>
<evidence type="ECO:0000256" key="5">
    <source>
        <dbReference type="ARBA" id="ARBA00023010"/>
    </source>
</evidence>
<evidence type="ECO:0000256" key="7">
    <source>
        <dbReference type="ARBA" id="ARBA00023242"/>
    </source>
</evidence>
<reference evidence="13 14" key="1">
    <citation type="submission" date="2017-10" db="EMBL/GenBank/DDBJ databases">
        <title>Comparative genomics in systemic dimorphic fungi from Ajellomycetaceae.</title>
        <authorList>
            <person name="Munoz J.F."/>
            <person name="Mcewen J.G."/>
            <person name="Clay O.K."/>
            <person name="Cuomo C.A."/>
        </authorList>
    </citation>
    <scope>NUCLEOTIDE SEQUENCE [LARGE SCALE GENOMIC DNA]</scope>
    <source>
        <strain evidence="13 14">UAMH7299</strain>
    </source>
</reference>
<keyword evidence="3" id="KW-0509">mRNA transport</keyword>
<evidence type="ECO:0000259" key="10">
    <source>
        <dbReference type="Pfam" id="PF10487"/>
    </source>
</evidence>
<dbReference type="Pfam" id="PF21094">
    <property type="entry name" value="Nup188_SH3-like"/>
    <property type="match status" value="1"/>
</dbReference>
<evidence type="ECO:0000256" key="6">
    <source>
        <dbReference type="ARBA" id="ARBA00023132"/>
    </source>
</evidence>
<feature type="domain" description="Nucleoporin Nup188 N-terminal" evidence="10">
    <location>
        <begin position="56"/>
        <end position="480"/>
    </location>
</feature>
<evidence type="ECO:0000256" key="9">
    <source>
        <dbReference type="ARBA" id="ARBA00040174"/>
    </source>
</evidence>
<evidence type="ECO:0000313" key="14">
    <source>
        <dbReference type="Proteomes" id="UP000224634"/>
    </source>
</evidence>
<dbReference type="GO" id="GO:0017056">
    <property type="term" value="F:structural constituent of nuclear pore"/>
    <property type="evidence" value="ECO:0007669"/>
    <property type="project" value="InterPro"/>
</dbReference>
<evidence type="ECO:0000256" key="2">
    <source>
        <dbReference type="ARBA" id="ARBA00022448"/>
    </source>
</evidence>
<proteinExistence type="inferred from homology"/>
<name>A0A2B7XWZ5_POLH7</name>
<dbReference type="Pfam" id="PF21093">
    <property type="entry name" value="Nup188_N-subdom_III"/>
    <property type="match status" value="1"/>
</dbReference>
<dbReference type="GO" id="GO:0006405">
    <property type="term" value="P:RNA export from nucleus"/>
    <property type="evidence" value="ECO:0007669"/>
    <property type="project" value="TreeGrafter"/>
</dbReference>
<sequence>MAPLLESYFPPLNQCFSGSAQLISWKSTFHRVSSLETDLSESDSLYKFLSCTDVVRILSNPFSPFATPSDQSKTEFGSKTAAINASSASRAHFNLEEIKQDALWLSKKSRVDEISALRIILLEWQRRPEDQLLTEVSEEEVTSVQDAIGVTSLSKPVGDLRASSVLKREANQSEQGEKQSQTSRRLKLFQLYQSEKIHILKLSRHLLGCALRQNVPSAFEPPAGSAKKDPFTKAESLGQSIFELKDARSEESQQQTSPEKCIDAVKQRMELFAAGSGWVWAEDSPEIEVELAWQANLLEEISQAVQILFLRLEVSKSLVPSELLLSWLRLMAQYDFLESFRPSTDEQAALVAPLQSLIAITTLAFLKLSSSLSYLENQALKPSVIAGTTASKTPFFMSPDNIGEINEIFLKTASVGRVSPSPALFAWGIIMYSVREIALTTKEERELQQAQHAVDSFNNKNSSTAPSRTSEQSILEEVYEKARNPAFEENFVQFLVSSAVDRCRVLDYIVDVTNSIQSISGIGDGLLVSRWARTELLGLVRSSVEFLDYIPEVLAAALCLISYPTEHRPGSQHKQPKISCDPREIFINDSILMDKIFRVAKSRFPYEAVNFLKICRALSGCNAASDEGLPYIAVELENMETYTQLMSPGFQGYRSIREDENANFVSLIEPLDMGEIASAERESVQPNALVLVESSIIPAETVGQVVNESKPAVIMWYHKYNCLGFLGKWLEQATNHRGYADGLDEDVVTEIIGLFADLISSAQAIAKDNGTESAAKRILEMASDGLDQYGDIISVISDVFERTLQSTSSRPGSSRQLDPVISCLHFINELLSILPGRVWPFLSRSSFIRSDGKGGMLATVVSSVEATSGDFSFLLAAVRMFEALTEDAIKHVALRRTAGNVSSTSGHAAEYSAGIPSHIMRSFLLNLVRTMVEVYSSNSTWRFNDIRQQLEINRILTTSFDNILYYVYGSNDATETDSKLTGVFSSSAQYLVDILRPTSMALSFNPVLRIIIDGLQNPVSTTNLHLLELQTQLVKSAMVLSERLIRAGMATESPMSALEKQLFNALPVLIRLYALQYDYQLPVAHLIELLISHAASDPSREPPSILGHLGAQSSRRFLDSLSKFDRPFNDTALCVAVWNLLSAIVSKRQQWLGVFLLTGSSPRESLKKPSSEGVSSKMNGPPFLETSLDLLSDISSMQLRVAVSVLSFIAKAQESWPWATPQLKTHPQFFSTMLKYVSTLNLREFSPLDQCLKLKIAALLADICAIYLHSAKEARDMTFFKTLIPLVSWYSQNAVEVVGYNASLHANLKKNIEMKYPGCSLLDIKKTSFSSPELGDNYFYDIALGAKILGYNFAWTGTRGQGFVAEVERANLNLSLVEAQMTLLHSFKFFAIEHCADFMPDREVQKSMARIVRQCLVCNSQNIPNENLFCQLQQIRAEFALGLLQRLVDIRSRGSEVFELLQVAWDATRFRHPAYDSALANNDTEYYSSLLNILFLTLQFHVAGHSRAVPEAVSKKPGVSSDINIVLEIIKSVVARGIRSLTTYLHDEPQKCSPKDFALLTAILQTCLRVKDADRIYEQIAYHLANTDTPRYAATLFSWAHKLTLDGDPIYGELSILFLLELSCIPLMAEQMAVEGILSKLSTYRLTDALRQPQGCGPFDPIPRLFSIWNGGILPLCLNLVYHVGRAAPEIAAFLNQFEGQLRRASDAFAMSHPTFASSSFGAVQSSVHGEHVVRGISVAMTSEACSLALLSLIIQKFRDAGPSAGVDTQSIQELKWDKAHVKDDIEALLEKRTVLRSRIVATNEKELAMSRRAASDSSSGCQNQLEEKIVGELKMAVECIGGGDGA</sequence>
<keyword evidence="5" id="KW-0811">Translocation</keyword>
<accession>A0A2B7XWZ5</accession>
<keyword evidence="4" id="KW-0653">Protein transport</keyword>
<dbReference type="GO" id="GO:0051028">
    <property type="term" value="P:mRNA transport"/>
    <property type="evidence" value="ECO:0007669"/>
    <property type="project" value="UniProtKB-KW"/>
</dbReference>
<dbReference type="GO" id="GO:0006606">
    <property type="term" value="P:protein import into nucleus"/>
    <property type="evidence" value="ECO:0007669"/>
    <property type="project" value="TreeGrafter"/>
</dbReference>
<dbReference type="OrthoDB" id="102511at2759"/>
<keyword evidence="2" id="KW-0813">Transport</keyword>
<comment type="caution">
    <text evidence="13">The sequence shown here is derived from an EMBL/GenBank/DDBJ whole genome shotgun (WGS) entry which is preliminary data.</text>
</comment>
<dbReference type="STRING" id="1447883.A0A2B7XWZ5"/>
<evidence type="ECO:0000259" key="11">
    <source>
        <dbReference type="Pfam" id="PF18378"/>
    </source>
</evidence>
<dbReference type="InterPro" id="IPR044840">
    <property type="entry name" value="Nup188"/>
</dbReference>
<dbReference type="InterPro" id="IPR048883">
    <property type="entry name" value="Nup188_N-subdom_III"/>
</dbReference>
<comment type="similarity">
    <text evidence="8">Belongs to the Nup188 family.</text>
</comment>
<feature type="domain" description="Nucleoporin Nup188 N-terminal subdomain III" evidence="12">
    <location>
        <begin position="713"/>
        <end position="1159"/>
    </location>
</feature>
<feature type="domain" description="Nuclear pore protein Nup188 C-terminal" evidence="11">
    <location>
        <begin position="1460"/>
        <end position="1841"/>
    </location>
</feature>
<dbReference type="GO" id="GO:0044611">
    <property type="term" value="C:nuclear pore inner ring"/>
    <property type="evidence" value="ECO:0007669"/>
    <property type="project" value="TreeGrafter"/>
</dbReference>
<evidence type="ECO:0000256" key="4">
    <source>
        <dbReference type="ARBA" id="ARBA00022927"/>
    </source>
</evidence>
<keyword evidence="14" id="KW-1185">Reference proteome</keyword>
<dbReference type="EMBL" id="PDNA01000103">
    <property type="protein sequence ID" value="PGH13540.1"/>
    <property type="molecule type" value="Genomic_DNA"/>
</dbReference>